<dbReference type="RefSeq" id="WP_186290867.1">
    <property type="nucleotide sequence ID" value="NZ_CABHNA010000088.1"/>
</dbReference>
<name>A0A564UJK1_9FIRM</name>
<reference evidence="2 3" key="1">
    <citation type="submission" date="2019-07" db="EMBL/GenBank/DDBJ databases">
        <authorList>
            <person name="Hibberd C M."/>
            <person name="Gehrig L. J."/>
            <person name="Chang H.-W."/>
            <person name="Venkatesh S."/>
        </authorList>
    </citation>
    <scope>NUCLEOTIDE SEQUENCE [LARGE SCALE GENOMIC DNA]</scope>
    <source>
        <strain evidence="2">Ruminococcus_torques_SSTS_Bg7063</strain>
    </source>
</reference>
<dbReference type="PANTHER" id="PTHR43404:SF2">
    <property type="entry name" value="LIPOPOLYSACCHARIDE CHOLINEPHOSPHOTRANSFERASE LICD"/>
    <property type="match status" value="1"/>
</dbReference>
<proteinExistence type="predicted"/>
<dbReference type="InterPro" id="IPR052942">
    <property type="entry name" value="LPS_cholinephosphotransferase"/>
</dbReference>
<evidence type="ECO:0000313" key="2">
    <source>
        <dbReference type="EMBL" id="VUX19670.1"/>
    </source>
</evidence>
<dbReference type="AlphaFoldDB" id="A0A564UJK1"/>
<dbReference type="InterPro" id="IPR007074">
    <property type="entry name" value="LicD/FKTN/FKRP_NTP_transf"/>
</dbReference>
<dbReference type="EMBL" id="CABHNA010000088">
    <property type="protein sequence ID" value="VUX19670.1"/>
    <property type="molecule type" value="Genomic_DNA"/>
</dbReference>
<gene>
    <name evidence="2" type="ORF">RTSSTS7063_02558</name>
</gene>
<keyword evidence="3" id="KW-1185">Reference proteome</keyword>
<evidence type="ECO:0000313" key="3">
    <source>
        <dbReference type="Proteomes" id="UP000363661"/>
    </source>
</evidence>
<evidence type="ECO:0000259" key="1">
    <source>
        <dbReference type="Pfam" id="PF04991"/>
    </source>
</evidence>
<sequence length="266" mass="31517">MNQKPTVKEIQEEILILLSELDRVCRKNNIKYSLHGGTLLGAVRESGFIPWDDDADITMMREEYNRLIECFNKESKDFMLIESFLHMPRIVRRKFDEDTVFAWVDIMIYDPITEKNIPQKIKFGMILAFQAMCRNEVTIHLIEGKTHSALQMAAFKFAYFVGRPFSYEKKYNWYNKFCQNCLCGNRKYIHRSNDQLRGMKMLVPAECMNEYIDISYEGKQLMITKDYDKVLTISYGTNYMTPIHDEANDDLHVHFREAFLKHLKLI</sequence>
<dbReference type="Proteomes" id="UP000363661">
    <property type="component" value="Unassembled WGS sequence"/>
</dbReference>
<dbReference type="GO" id="GO:0009100">
    <property type="term" value="P:glycoprotein metabolic process"/>
    <property type="evidence" value="ECO:0007669"/>
    <property type="project" value="UniProtKB-ARBA"/>
</dbReference>
<feature type="domain" description="LicD/FKTN/FKRP nucleotidyltransferase" evidence="1">
    <location>
        <begin position="25"/>
        <end position="236"/>
    </location>
</feature>
<dbReference type="PANTHER" id="PTHR43404">
    <property type="entry name" value="LIPOPOLYSACCHARIDE CHOLINEPHOSPHOTRANSFERASE LICD"/>
    <property type="match status" value="1"/>
</dbReference>
<protein>
    <submittedName>
        <fullName evidence="2">LicD family protein</fullName>
    </submittedName>
</protein>
<dbReference type="Pfam" id="PF04991">
    <property type="entry name" value="LicD"/>
    <property type="match status" value="1"/>
</dbReference>
<accession>A0A564UJK1</accession>
<organism evidence="2 3">
    <name type="scientific">[Ruminococcus] torques</name>
    <dbReference type="NCBI Taxonomy" id="33039"/>
    <lineage>
        <taxon>Bacteria</taxon>
        <taxon>Bacillati</taxon>
        <taxon>Bacillota</taxon>
        <taxon>Clostridia</taxon>
        <taxon>Lachnospirales</taxon>
        <taxon>Lachnospiraceae</taxon>
        <taxon>Mediterraneibacter</taxon>
    </lineage>
</organism>